<reference evidence="2" key="1">
    <citation type="submission" date="2023-08" db="EMBL/GenBank/DDBJ databases">
        <authorList>
            <person name="Alioto T."/>
            <person name="Alioto T."/>
            <person name="Gomez Garrido J."/>
        </authorList>
    </citation>
    <scope>NUCLEOTIDE SEQUENCE</scope>
</reference>
<dbReference type="PROSITE" id="PS51034">
    <property type="entry name" value="ZP_2"/>
    <property type="match status" value="1"/>
</dbReference>
<dbReference type="InterPro" id="IPR001507">
    <property type="entry name" value="ZP_dom"/>
</dbReference>
<evidence type="ECO:0000313" key="2">
    <source>
        <dbReference type="EMBL" id="CAJ1064648.1"/>
    </source>
</evidence>
<accession>A0AAV1FTY8</accession>
<evidence type="ECO:0000313" key="3">
    <source>
        <dbReference type="Proteomes" id="UP001178508"/>
    </source>
</evidence>
<dbReference type="Proteomes" id="UP001178508">
    <property type="component" value="Chromosome 9"/>
</dbReference>
<protein>
    <submittedName>
        <fullName evidence="2">Uncharacterized protein LOC117808825</fullName>
    </submittedName>
</protein>
<sequence length="112" mass="12095">MSLESVLYDPVISITVIISLFCAAEYAGDPTTCVKNTASASLINCLLREKGIDYKTLHLIDPKCKGKLDDGMVTFEFSGSEMCGAVVTDEAKQVVYKNTIMAPPERSIVKAA</sequence>
<dbReference type="InterPro" id="IPR055356">
    <property type="entry name" value="ZP-N"/>
</dbReference>
<evidence type="ECO:0000259" key="1">
    <source>
        <dbReference type="PROSITE" id="PS51034"/>
    </source>
</evidence>
<keyword evidence="3" id="KW-1185">Reference proteome</keyword>
<feature type="domain" description="ZP" evidence="1">
    <location>
        <begin position="32"/>
        <end position="112"/>
    </location>
</feature>
<dbReference type="EMBL" id="OY660872">
    <property type="protein sequence ID" value="CAJ1064648.1"/>
    <property type="molecule type" value="Genomic_DNA"/>
</dbReference>
<organism evidence="2 3">
    <name type="scientific">Xyrichtys novacula</name>
    <name type="common">Pearly razorfish</name>
    <name type="synonym">Hemipteronotus novacula</name>
    <dbReference type="NCBI Taxonomy" id="13765"/>
    <lineage>
        <taxon>Eukaryota</taxon>
        <taxon>Metazoa</taxon>
        <taxon>Chordata</taxon>
        <taxon>Craniata</taxon>
        <taxon>Vertebrata</taxon>
        <taxon>Euteleostomi</taxon>
        <taxon>Actinopterygii</taxon>
        <taxon>Neopterygii</taxon>
        <taxon>Teleostei</taxon>
        <taxon>Neoteleostei</taxon>
        <taxon>Acanthomorphata</taxon>
        <taxon>Eupercaria</taxon>
        <taxon>Labriformes</taxon>
        <taxon>Labridae</taxon>
        <taxon>Xyrichtys</taxon>
    </lineage>
</organism>
<dbReference type="Pfam" id="PF23344">
    <property type="entry name" value="ZP-N"/>
    <property type="match status" value="1"/>
</dbReference>
<gene>
    <name evidence="2" type="ORF">XNOV1_A019779</name>
</gene>
<dbReference type="AlphaFoldDB" id="A0AAV1FTY8"/>
<proteinExistence type="predicted"/>
<dbReference type="Gene3D" id="2.60.40.3210">
    <property type="entry name" value="Zona pellucida, ZP-N domain"/>
    <property type="match status" value="1"/>
</dbReference>
<name>A0AAV1FTY8_XYRNO</name>